<gene>
    <name evidence="1" type="ORF">HYDPIDRAFT_118418</name>
</gene>
<accession>A0A0C9W9F5</accession>
<dbReference type="Proteomes" id="UP000053820">
    <property type="component" value="Unassembled WGS sequence"/>
</dbReference>
<dbReference type="OrthoDB" id="2505969at2759"/>
<proteinExistence type="predicted"/>
<evidence type="ECO:0000313" key="1">
    <source>
        <dbReference type="EMBL" id="KIJ59497.1"/>
    </source>
</evidence>
<protein>
    <submittedName>
        <fullName evidence="1">Unplaced genomic scaffold scaffold_52, whole genome shotgun sequence</fullName>
    </submittedName>
</protein>
<keyword evidence="2" id="KW-1185">Reference proteome</keyword>
<dbReference type="AlphaFoldDB" id="A0A0C9W9F5"/>
<dbReference type="EMBL" id="KN839886">
    <property type="protein sequence ID" value="KIJ59497.1"/>
    <property type="molecule type" value="Genomic_DNA"/>
</dbReference>
<reference evidence="1 2" key="1">
    <citation type="submission" date="2014-04" db="EMBL/GenBank/DDBJ databases">
        <title>Evolutionary Origins and Diversification of the Mycorrhizal Mutualists.</title>
        <authorList>
            <consortium name="DOE Joint Genome Institute"/>
            <consortium name="Mycorrhizal Genomics Consortium"/>
            <person name="Kohler A."/>
            <person name="Kuo A."/>
            <person name="Nagy L.G."/>
            <person name="Floudas D."/>
            <person name="Copeland A."/>
            <person name="Barry K.W."/>
            <person name="Cichocki N."/>
            <person name="Veneault-Fourrey C."/>
            <person name="LaButti K."/>
            <person name="Lindquist E.A."/>
            <person name="Lipzen A."/>
            <person name="Lundell T."/>
            <person name="Morin E."/>
            <person name="Murat C."/>
            <person name="Riley R."/>
            <person name="Ohm R."/>
            <person name="Sun H."/>
            <person name="Tunlid A."/>
            <person name="Henrissat B."/>
            <person name="Grigoriev I.V."/>
            <person name="Hibbett D.S."/>
            <person name="Martin F."/>
        </authorList>
    </citation>
    <scope>NUCLEOTIDE SEQUENCE [LARGE SCALE GENOMIC DNA]</scope>
    <source>
        <strain evidence="1 2">MD-312</strain>
    </source>
</reference>
<name>A0A0C9W9F5_9AGAM</name>
<dbReference type="HOGENOM" id="CLU_129436_0_0_1"/>
<organism evidence="1 2">
    <name type="scientific">Hydnomerulius pinastri MD-312</name>
    <dbReference type="NCBI Taxonomy" id="994086"/>
    <lineage>
        <taxon>Eukaryota</taxon>
        <taxon>Fungi</taxon>
        <taxon>Dikarya</taxon>
        <taxon>Basidiomycota</taxon>
        <taxon>Agaricomycotina</taxon>
        <taxon>Agaricomycetes</taxon>
        <taxon>Agaricomycetidae</taxon>
        <taxon>Boletales</taxon>
        <taxon>Boletales incertae sedis</taxon>
        <taxon>Leucogyrophana</taxon>
    </lineage>
</organism>
<evidence type="ECO:0000313" key="2">
    <source>
        <dbReference type="Proteomes" id="UP000053820"/>
    </source>
</evidence>
<sequence length="170" mass="19542">MLTAEESTEEVLADTPGIIVGIELDVFGRRSAMLAAHPHHVFPNENLIYHGYLGCSPVYPMVTVLICTLSAFRQAHQVCPRFTIQAQCKMLCHLHHVPYHPYLCTQFSCVFDVYLEIIHRVEQCICKALRHNTKDWRLLNACPPCFYRLQDEPELDFNWLVSINGNNSLK</sequence>